<dbReference type="PANTHER" id="PTHR43649">
    <property type="entry name" value="ARABINOSE-BINDING PROTEIN-RELATED"/>
    <property type="match status" value="1"/>
</dbReference>
<sequence length="459" mass="50586">MGTTMKKRMTGLIAFGLIASTILAGCSSSKEGDTGTGTDGKKEEQITLSFETSLYAEAPHKKAIDSLISKYNEKNPNVKITVHGADYENFWDKLTTEVIAGTQGDIVQVYPENIATYNALVDGGAFLNLDTYLKGKELETKLVGQELSKVDDSYYAVSNYAWGTTGIFYRKSLFEKANIDPATVKTLDDFKAAAAKLGVDTNGDGKLDQYGFASVVGSHPFVASEWYRLIARPVSGGIYFPDGEAGPYTADRINVNSDANVWAAKWWQDFINDPKITPPGTRDKKVGREMFWNGQAAMNMDGPWFIGMTQERDQALMDDLGLLPQPAITYEGKEYKPNPHNNPSVAMISKKSKNADEAWKFLEWMTTPEAQQIIGGSGMIPSNKDYVATEEYKNNNPLAVQFFEFQENLYAPAVMDPPIPEQGTLSQIMVNTAQEMFIGKKDAKTSMDDAAGKMKDAIK</sequence>
<dbReference type="InterPro" id="IPR050490">
    <property type="entry name" value="Bact_solute-bd_prot1"/>
</dbReference>
<dbReference type="PROSITE" id="PS51257">
    <property type="entry name" value="PROKAR_LIPOPROTEIN"/>
    <property type="match status" value="1"/>
</dbReference>
<dbReference type="CDD" id="cd13585">
    <property type="entry name" value="PBP2_TMBP_like"/>
    <property type="match status" value="1"/>
</dbReference>
<protein>
    <submittedName>
        <fullName evidence="6">ABC-type glycerol-3-phosphate transport system substrate-binding protein</fullName>
    </submittedName>
</protein>
<dbReference type="Pfam" id="PF01547">
    <property type="entry name" value="SBP_bac_1"/>
    <property type="match status" value="1"/>
</dbReference>
<dbReference type="Proteomes" id="UP001519287">
    <property type="component" value="Unassembled WGS sequence"/>
</dbReference>
<dbReference type="RefSeq" id="WP_209971378.1">
    <property type="nucleotide sequence ID" value="NZ_JAGGLB010000005.1"/>
</dbReference>
<proteinExistence type="inferred from homology"/>
<evidence type="ECO:0000256" key="1">
    <source>
        <dbReference type="ARBA" id="ARBA00004196"/>
    </source>
</evidence>
<keyword evidence="7" id="KW-1185">Reference proteome</keyword>
<evidence type="ECO:0000256" key="3">
    <source>
        <dbReference type="ARBA" id="ARBA00022448"/>
    </source>
</evidence>
<evidence type="ECO:0000256" key="5">
    <source>
        <dbReference type="SAM" id="SignalP"/>
    </source>
</evidence>
<accession>A0ABS4ISY1</accession>
<keyword evidence="3" id="KW-0813">Transport</keyword>
<feature type="signal peptide" evidence="5">
    <location>
        <begin position="1"/>
        <end position="24"/>
    </location>
</feature>
<dbReference type="InterPro" id="IPR006059">
    <property type="entry name" value="SBP"/>
</dbReference>
<comment type="caution">
    <text evidence="6">The sequence shown here is derived from an EMBL/GenBank/DDBJ whole genome shotgun (WGS) entry which is preliminary data.</text>
</comment>
<feature type="chain" id="PRO_5046231266" evidence="5">
    <location>
        <begin position="25"/>
        <end position="459"/>
    </location>
</feature>
<evidence type="ECO:0000256" key="4">
    <source>
        <dbReference type="ARBA" id="ARBA00022729"/>
    </source>
</evidence>
<dbReference type="Gene3D" id="3.40.190.10">
    <property type="entry name" value="Periplasmic binding protein-like II"/>
    <property type="match status" value="1"/>
</dbReference>
<organism evidence="6 7">
    <name type="scientific">Paenibacillus eucommiae</name>
    <dbReference type="NCBI Taxonomy" id="1355755"/>
    <lineage>
        <taxon>Bacteria</taxon>
        <taxon>Bacillati</taxon>
        <taxon>Bacillota</taxon>
        <taxon>Bacilli</taxon>
        <taxon>Bacillales</taxon>
        <taxon>Paenibacillaceae</taxon>
        <taxon>Paenibacillus</taxon>
    </lineage>
</organism>
<gene>
    <name evidence="6" type="ORF">J2Z66_002234</name>
</gene>
<keyword evidence="4 5" id="KW-0732">Signal</keyword>
<dbReference type="EMBL" id="JAGGLB010000005">
    <property type="protein sequence ID" value="MBP1990628.1"/>
    <property type="molecule type" value="Genomic_DNA"/>
</dbReference>
<evidence type="ECO:0000313" key="7">
    <source>
        <dbReference type="Proteomes" id="UP001519287"/>
    </source>
</evidence>
<name>A0ABS4ISY1_9BACL</name>
<comment type="subcellular location">
    <subcellularLocation>
        <location evidence="1">Cell envelope</location>
    </subcellularLocation>
</comment>
<comment type="similarity">
    <text evidence="2">Belongs to the bacterial solute-binding protein 1 family.</text>
</comment>
<dbReference type="PANTHER" id="PTHR43649:SF31">
    <property type="entry name" value="SN-GLYCEROL-3-PHOSPHATE-BINDING PERIPLASMIC PROTEIN UGPB"/>
    <property type="match status" value="1"/>
</dbReference>
<dbReference type="SUPFAM" id="SSF53850">
    <property type="entry name" value="Periplasmic binding protein-like II"/>
    <property type="match status" value="1"/>
</dbReference>
<evidence type="ECO:0000313" key="6">
    <source>
        <dbReference type="EMBL" id="MBP1990628.1"/>
    </source>
</evidence>
<evidence type="ECO:0000256" key="2">
    <source>
        <dbReference type="ARBA" id="ARBA00008520"/>
    </source>
</evidence>
<reference evidence="6 7" key="1">
    <citation type="submission" date="2021-03" db="EMBL/GenBank/DDBJ databases">
        <title>Genomic Encyclopedia of Type Strains, Phase IV (KMG-IV): sequencing the most valuable type-strain genomes for metagenomic binning, comparative biology and taxonomic classification.</title>
        <authorList>
            <person name="Goeker M."/>
        </authorList>
    </citation>
    <scope>NUCLEOTIDE SEQUENCE [LARGE SCALE GENOMIC DNA]</scope>
    <source>
        <strain evidence="6 7">DSM 26048</strain>
    </source>
</reference>